<feature type="region of interest" description="Disordered" evidence="1">
    <location>
        <begin position="47"/>
        <end position="69"/>
    </location>
</feature>
<dbReference type="Proteomes" id="UP000052023">
    <property type="component" value="Unassembled WGS sequence"/>
</dbReference>
<sequence>MSDRPIQVRFPSRAAQMVADAATRQGTTTSGIVRRFTYDGLRALGLDPTGIPARDTDDSQRPANGEVAA</sequence>
<reference evidence="2 3" key="1">
    <citation type="submission" date="2014-03" db="EMBL/GenBank/DDBJ databases">
        <title>Bradyrhizobium valentinum sp. nov., isolated from effective nodules of Lupinus mariae-josephae, a lupine endemic of basic-lime soils in Eastern Spain.</title>
        <authorList>
            <person name="Duran D."/>
            <person name="Rey L."/>
            <person name="Navarro A."/>
            <person name="Busquets A."/>
            <person name="Imperial J."/>
            <person name="Ruiz-Argueso T."/>
        </authorList>
    </citation>
    <scope>NUCLEOTIDE SEQUENCE [LARGE SCALE GENOMIC DNA]</scope>
    <source>
        <strain evidence="2 3">Ro19</strain>
    </source>
</reference>
<proteinExistence type="predicted"/>
<evidence type="ECO:0000313" key="3">
    <source>
        <dbReference type="Proteomes" id="UP000052023"/>
    </source>
</evidence>
<dbReference type="EMBL" id="LLYA01000178">
    <property type="protein sequence ID" value="KRR20366.1"/>
    <property type="molecule type" value="Genomic_DNA"/>
</dbReference>
<comment type="caution">
    <text evidence="2">The sequence shown here is derived from an EMBL/GenBank/DDBJ whole genome shotgun (WGS) entry which is preliminary data.</text>
</comment>
<dbReference type="AlphaFoldDB" id="A0A0R3MLC6"/>
<protein>
    <recommendedName>
        <fullName evidence="4">CopG family transcriptional regulator</fullName>
    </recommendedName>
</protein>
<evidence type="ECO:0008006" key="4">
    <source>
        <dbReference type="Google" id="ProtNLM"/>
    </source>
</evidence>
<organism evidence="2 3">
    <name type="scientific">Bradyrhizobium retamae</name>
    <dbReference type="NCBI Taxonomy" id="1300035"/>
    <lineage>
        <taxon>Bacteria</taxon>
        <taxon>Pseudomonadati</taxon>
        <taxon>Pseudomonadota</taxon>
        <taxon>Alphaproteobacteria</taxon>
        <taxon>Hyphomicrobiales</taxon>
        <taxon>Nitrobacteraceae</taxon>
        <taxon>Bradyrhizobium</taxon>
    </lineage>
</organism>
<evidence type="ECO:0000256" key="1">
    <source>
        <dbReference type="SAM" id="MobiDB-lite"/>
    </source>
</evidence>
<accession>A0A0R3MLC6</accession>
<name>A0A0R3MLC6_9BRAD</name>
<gene>
    <name evidence="2" type="ORF">CQ13_32500</name>
</gene>
<keyword evidence="3" id="KW-1185">Reference proteome</keyword>
<evidence type="ECO:0000313" key="2">
    <source>
        <dbReference type="EMBL" id="KRR20366.1"/>
    </source>
</evidence>